<evidence type="ECO:0000313" key="4">
    <source>
        <dbReference type="Proteomes" id="UP000794436"/>
    </source>
</evidence>
<evidence type="ECO:0008006" key="5">
    <source>
        <dbReference type="Google" id="ProtNLM"/>
    </source>
</evidence>
<dbReference type="GO" id="GO:0005815">
    <property type="term" value="C:microtubule organizing center"/>
    <property type="evidence" value="ECO:0007669"/>
    <property type="project" value="TreeGrafter"/>
</dbReference>
<proteinExistence type="predicted"/>
<feature type="region of interest" description="Disordered" evidence="2">
    <location>
        <begin position="33"/>
        <end position="99"/>
    </location>
</feature>
<dbReference type="PANTHER" id="PTHR18950">
    <property type="entry name" value="PROGESTERONE-INDUCED BLOCKING FACTOR 1"/>
    <property type="match status" value="1"/>
</dbReference>
<dbReference type="InterPro" id="IPR026205">
    <property type="entry name" value="PIBF1"/>
</dbReference>
<protein>
    <recommendedName>
        <fullName evidence="5">Progesterone-induced-blocking factor 1</fullName>
    </recommendedName>
</protein>
<sequence length="821" mass="94928">MRRSQEETENDADTRSFRRLAMQLGLSQQLQSIDELAFQERPAESERLDDDDDDEHGDGDGESKFDLALTPLRSDSASDSLSSDLSLPRSFGKYDATRRRPTFDDQLQVRSRSGFETTVRPLVTDGEGGQDMLRKFYEAQVDKIRTQLTVTTQAHRRLEATVQDERQQWERQRTELENALATAQKDHASEKETLVRELAEVRKRLEMEKTHLHELQISDALAEQLGRQDAGELSVKEALQLQVHRKVRSVERELETTRKELETLQQLCASYKTHASTASEEIAQVNRVAEAKEQRLQHELELSEASRHELERQVTSLYAQLELLKEAQQKQESETRRPTVDVYSENERLQAEVEHAKEKHRVLEDKYALVVTQMEALEQQVALLTADKAFLQDMKRQLEDQETRLLAKQKEMQTRIEALTTTQSHETQALAHVHEETRLHFEKQLETELHKMIELSKREIEAIRNTSQVVYERENRLLKDARDDALKQIELLQTRLHSVQSTLDEQILERTRLESTHSVALASLRNELKMKHFEMNQLALSLEERSKELRSAQLHVEMLEQKVQVHQEEFARLEATSTTRITQLEASLETQTTKLQEYEQLEVDLDDGILQTGAVLDDTQPVTDVLKTFGAIPTTTKRRFQQSVLLAQRVVKAQKEAMELRQQLEFKTRDHAQLAIEIAGLKHQLAHLHQPQAYLIEKLNRMDEELTTMRRRKEALEKQLEELRAEYQSVNAARMSIQSQLQQVLARREEMETLKTTVLAMRKKLQTREASEATTTPPLAVKNPPSPAVLAQMLRPPTPQKPTDDAPETPSPPKWYVQMRS</sequence>
<keyword evidence="1" id="KW-0175">Coiled coil</keyword>
<feature type="coiled-coil region" evidence="1">
    <location>
        <begin position="159"/>
        <end position="208"/>
    </location>
</feature>
<dbReference type="Proteomes" id="UP000794436">
    <property type="component" value="Unassembled WGS sequence"/>
</dbReference>
<evidence type="ECO:0000256" key="1">
    <source>
        <dbReference type="SAM" id="Coils"/>
    </source>
</evidence>
<dbReference type="AlphaFoldDB" id="A0A8K1CIA3"/>
<feature type="region of interest" description="Disordered" evidence="2">
    <location>
        <begin position="766"/>
        <end position="821"/>
    </location>
</feature>
<dbReference type="EMBL" id="SPLM01000041">
    <property type="protein sequence ID" value="TMW64101.1"/>
    <property type="molecule type" value="Genomic_DNA"/>
</dbReference>
<evidence type="ECO:0000256" key="2">
    <source>
        <dbReference type="SAM" id="MobiDB-lite"/>
    </source>
</evidence>
<evidence type="ECO:0000313" key="3">
    <source>
        <dbReference type="EMBL" id="TMW64101.1"/>
    </source>
</evidence>
<dbReference type="OrthoDB" id="299638at2759"/>
<reference evidence="3" key="1">
    <citation type="submission" date="2019-03" db="EMBL/GenBank/DDBJ databases">
        <title>Long read genome sequence of the mycoparasitic Pythium oligandrum ATCC 38472 isolated from sugarbeet rhizosphere.</title>
        <authorList>
            <person name="Gaulin E."/>
        </authorList>
    </citation>
    <scope>NUCLEOTIDE SEQUENCE</scope>
    <source>
        <strain evidence="3">ATCC 38472_TT</strain>
    </source>
</reference>
<feature type="coiled-coil region" evidence="1">
    <location>
        <begin position="247"/>
        <end position="415"/>
    </location>
</feature>
<comment type="caution">
    <text evidence="3">The sequence shown here is derived from an EMBL/GenBank/DDBJ whole genome shotgun (WGS) entry which is preliminary data.</text>
</comment>
<feature type="compositionally biased region" description="Low complexity" evidence="2">
    <location>
        <begin position="71"/>
        <end position="90"/>
    </location>
</feature>
<accession>A0A8K1CIA3</accession>
<dbReference type="GO" id="GO:0060271">
    <property type="term" value="P:cilium assembly"/>
    <property type="evidence" value="ECO:0007669"/>
    <property type="project" value="TreeGrafter"/>
</dbReference>
<feature type="compositionally biased region" description="Acidic residues" evidence="2">
    <location>
        <begin position="47"/>
        <end position="57"/>
    </location>
</feature>
<organism evidence="3 4">
    <name type="scientific">Pythium oligandrum</name>
    <name type="common">Mycoparasitic fungus</name>
    <dbReference type="NCBI Taxonomy" id="41045"/>
    <lineage>
        <taxon>Eukaryota</taxon>
        <taxon>Sar</taxon>
        <taxon>Stramenopiles</taxon>
        <taxon>Oomycota</taxon>
        <taxon>Peronosporomycetes</taxon>
        <taxon>Pythiales</taxon>
        <taxon>Pythiaceae</taxon>
        <taxon>Pythium</taxon>
    </lineage>
</organism>
<dbReference type="PANTHER" id="PTHR18950:SF0">
    <property type="entry name" value="PROGESTERONE IMMUNOMODULATORY BINDING FACTOR 1"/>
    <property type="match status" value="1"/>
</dbReference>
<feature type="coiled-coil region" evidence="1">
    <location>
        <begin position="650"/>
        <end position="740"/>
    </location>
</feature>
<feature type="coiled-coil region" evidence="1">
    <location>
        <begin position="542"/>
        <end position="601"/>
    </location>
</feature>
<keyword evidence="4" id="KW-1185">Reference proteome</keyword>
<gene>
    <name evidence="3" type="ORF">Poli38472_014218</name>
</gene>
<name>A0A8K1CIA3_PYTOL</name>